<dbReference type="Proteomes" id="UP000248987">
    <property type="component" value="Unassembled WGS sequence"/>
</dbReference>
<dbReference type="InterPro" id="IPR021474">
    <property type="entry name" value="DUF3127"/>
</dbReference>
<dbReference type="Pfam" id="PF11325">
    <property type="entry name" value="DUF3127"/>
    <property type="match status" value="1"/>
</dbReference>
<sequence>MILVEFIQDKCDLLDNYNIGDMVVVSINLRGREWINAEGQTKYFNTIQGWKIALNDASNNPPPVPRFSENDEDLPF</sequence>
<comment type="caution">
    <text evidence="1">The sequence shown here is derived from an EMBL/GenBank/DDBJ whole genome shotgun (WGS) entry which is preliminary data.</text>
</comment>
<name>A0A327RZ42_9FLAO</name>
<gene>
    <name evidence="1" type="ORF">LX77_02797</name>
</gene>
<dbReference type="SUPFAM" id="SSF50249">
    <property type="entry name" value="Nucleic acid-binding proteins"/>
    <property type="match status" value="1"/>
</dbReference>
<dbReference type="InterPro" id="IPR012340">
    <property type="entry name" value="NA-bd_OB-fold"/>
</dbReference>
<organism evidence="1 2">
    <name type="scientific">Gelidibacter algens</name>
    <dbReference type="NCBI Taxonomy" id="49280"/>
    <lineage>
        <taxon>Bacteria</taxon>
        <taxon>Pseudomonadati</taxon>
        <taxon>Bacteroidota</taxon>
        <taxon>Flavobacteriia</taxon>
        <taxon>Flavobacteriales</taxon>
        <taxon>Flavobacteriaceae</taxon>
        <taxon>Gelidibacter</taxon>
    </lineage>
</organism>
<keyword evidence="2" id="KW-1185">Reference proteome</keyword>
<evidence type="ECO:0000313" key="1">
    <source>
        <dbReference type="EMBL" id="RAJ21044.1"/>
    </source>
</evidence>
<protein>
    <submittedName>
        <fullName evidence="1">Uncharacterized protein DUF3127</fullName>
    </submittedName>
</protein>
<proteinExistence type="predicted"/>
<reference evidence="1 2" key="1">
    <citation type="submission" date="2018-06" db="EMBL/GenBank/DDBJ databases">
        <title>Genomic Encyclopedia of Archaeal and Bacterial Type Strains, Phase II (KMG-II): from individual species to whole genera.</title>
        <authorList>
            <person name="Goeker M."/>
        </authorList>
    </citation>
    <scope>NUCLEOTIDE SEQUENCE [LARGE SCALE GENOMIC DNA]</scope>
    <source>
        <strain evidence="1 2">DSM 12408</strain>
    </source>
</reference>
<accession>A0A327RZ42</accession>
<evidence type="ECO:0000313" key="2">
    <source>
        <dbReference type="Proteomes" id="UP000248987"/>
    </source>
</evidence>
<dbReference type="AlphaFoldDB" id="A0A327RZ42"/>
<dbReference type="EMBL" id="QLLQ01000012">
    <property type="protein sequence ID" value="RAJ21044.1"/>
    <property type="molecule type" value="Genomic_DNA"/>
</dbReference>